<dbReference type="Proteomes" id="UP001244341">
    <property type="component" value="Chromosome 11b"/>
</dbReference>
<evidence type="ECO:0000313" key="2">
    <source>
        <dbReference type="Proteomes" id="UP001244341"/>
    </source>
</evidence>
<organism evidence="1 2">
    <name type="scientific">Tetradesmus obliquus</name>
    <name type="common">Green alga</name>
    <name type="synonym">Acutodesmus obliquus</name>
    <dbReference type="NCBI Taxonomy" id="3088"/>
    <lineage>
        <taxon>Eukaryota</taxon>
        <taxon>Viridiplantae</taxon>
        <taxon>Chlorophyta</taxon>
        <taxon>core chlorophytes</taxon>
        <taxon>Chlorophyceae</taxon>
        <taxon>CS clade</taxon>
        <taxon>Sphaeropleales</taxon>
        <taxon>Scenedesmaceae</taxon>
        <taxon>Tetradesmus</taxon>
    </lineage>
</organism>
<protein>
    <recommendedName>
        <fullName evidence="3">VPS37 C-terminal domain-containing protein</fullName>
    </recommendedName>
</protein>
<evidence type="ECO:0008006" key="3">
    <source>
        <dbReference type="Google" id="ProtNLM"/>
    </source>
</evidence>
<accession>A0ABY8UI22</accession>
<gene>
    <name evidence="1" type="ORF">OEZ85_005911</name>
</gene>
<name>A0ABY8UI22_TETOB</name>
<proteinExistence type="predicted"/>
<reference evidence="1 2" key="1">
    <citation type="submission" date="2023-05" db="EMBL/GenBank/DDBJ databases">
        <title>A 100% complete, gapless, phased diploid assembly of the Scenedesmus obliquus UTEX 3031 genome.</title>
        <authorList>
            <person name="Biondi T.C."/>
            <person name="Hanschen E.R."/>
            <person name="Kwon T."/>
            <person name="Eng W."/>
            <person name="Kruse C.P.S."/>
            <person name="Koehler S.I."/>
            <person name="Kunde Y."/>
            <person name="Gleasner C.D."/>
            <person name="You Mak K.T."/>
            <person name="Polle J."/>
            <person name="Hovde B.T."/>
            <person name="Starkenburg S.R."/>
        </authorList>
    </citation>
    <scope>NUCLEOTIDE SEQUENCE [LARGE SCALE GENOMIC DNA]</scope>
    <source>
        <strain evidence="1 2">DOE0152z</strain>
    </source>
</reference>
<sequence length="167" mass="19079">MFRLLEDLVEKEAEGRMSAADQQLSASQSLPGCFQRLQQVQQEYNGLHSEIAALRDEIAVQEKVEKAGGEGGEAARQRLIHLRQKELMLMASAKVMQERMLKLEEQITKLTPGAAAGQDYERSDQRQAELDQMAYYVKLYEDMRTPKQTWYSRLFSAHGQDQAKKAQ</sequence>
<keyword evidence="2" id="KW-1185">Reference proteome</keyword>
<dbReference type="EMBL" id="CP126218">
    <property type="protein sequence ID" value="WIA20046.1"/>
    <property type="molecule type" value="Genomic_DNA"/>
</dbReference>
<evidence type="ECO:0000313" key="1">
    <source>
        <dbReference type="EMBL" id="WIA20046.1"/>
    </source>
</evidence>